<reference evidence="1 2" key="1">
    <citation type="journal article" date="2019" name="Commun. Biol.">
        <title>The bagworm genome reveals a unique fibroin gene that provides high tensile strength.</title>
        <authorList>
            <person name="Kono N."/>
            <person name="Nakamura H."/>
            <person name="Ohtoshi R."/>
            <person name="Tomita M."/>
            <person name="Numata K."/>
            <person name="Arakawa K."/>
        </authorList>
    </citation>
    <scope>NUCLEOTIDE SEQUENCE [LARGE SCALE GENOMIC DNA]</scope>
</reference>
<name>A0A4C1W691_EUMVA</name>
<dbReference type="EMBL" id="BGZK01000490">
    <property type="protein sequence ID" value="GBP46878.1"/>
    <property type="molecule type" value="Genomic_DNA"/>
</dbReference>
<comment type="caution">
    <text evidence="1">The sequence shown here is derived from an EMBL/GenBank/DDBJ whole genome shotgun (WGS) entry which is preliminary data.</text>
</comment>
<evidence type="ECO:0000313" key="2">
    <source>
        <dbReference type="Proteomes" id="UP000299102"/>
    </source>
</evidence>
<keyword evidence="2" id="KW-1185">Reference proteome</keyword>
<dbReference type="AlphaFoldDB" id="A0A4C1W691"/>
<accession>A0A4C1W691</accession>
<evidence type="ECO:0000313" key="1">
    <source>
        <dbReference type="EMBL" id="GBP46878.1"/>
    </source>
</evidence>
<organism evidence="1 2">
    <name type="scientific">Eumeta variegata</name>
    <name type="common">Bagworm moth</name>
    <name type="synonym">Eumeta japonica</name>
    <dbReference type="NCBI Taxonomy" id="151549"/>
    <lineage>
        <taxon>Eukaryota</taxon>
        <taxon>Metazoa</taxon>
        <taxon>Ecdysozoa</taxon>
        <taxon>Arthropoda</taxon>
        <taxon>Hexapoda</taxon>
        <taxon>Insecta</taxon>
        <taxon>Pterygota</taxon>
        <taxon>Neoptera</taxon>
        <taxon>Endopterygota</taxon>
        <taxon>Lepidoptera</taxon>
        <taxon>Glossata</taxon>
        <taxon>Ditrysia</taxon>
        <taxon>Tineoidea</taxon>
        <taxon>Psychidae</taxon>
        <taxon>Oiketicinae</taxon>
        <taxon>Eumeta</taxon>
    </lineage>
</organism>
<dbReference type="Proteomes" id="UP000299102">
    <property type="component" value="Unassembled WGS sequence"/>
</dbReference>
<sequence>MSLLATAGAARVSAQLRCNRRHVGICDALAAALMGADAKVAPRQSVVDAGRLYLRGCSSFCTPMIPHYVGWRCPNAETLSRHESPDCRAKRETTHAQ</sequence>
<protein>
    <submittedName>
        <fullName evidence="1">Uncharacterized protein</fullName>
    </submittedName>
</protein>
<gene>
    <name evidence="1" type="ORF">EVAR_78581_1</name>
</gene>
<proteinExistence type="predicted"/>